<comment type="caution">
    <text evidence="2">The sequence shown here is derived from an EMBL/GenBank/DDBJ whole genome shotgun (WGS) entry which is preliminary data.</text>
</comment>
<sequence>MSESTDVRYHEPGASGWALTWGPLFALLGYGGELLAGGPTTPLLWLLTGAGLGTLSALWVYARRRFLRVRLTPAELWQGTECLPLDRVAGLDETEAPFGTRVLGGGLSAPRRYAEVALRLDDDSVVVAWARDGRALREALRAVLRERA</sequence>
<evidence type="ECO:0000313" key="2">
    <source>
        <dbReference type="EMBL" id="OQO91254.1"/>
    </source>
</evidence>
<dbReference type="EMBL" id="MWIH01000006">
    <property type="protein sequence ID" value="OQO91254.1"/>
    <property type="molecule type" value="Genomic_DNA"/>
</dbReference>
<keyword evidence="1" id="KW-0812">Transmembrane</keyword>
<dbReference type="STRING" id="1962155.B1813_15780"/>
<dbReference type="Proteomes" id="UP000192591">
    <property type="component" value="Unassembled WGS sequence"/>
</dbReference>
<feature type="transmembrane region" description="Helical" evidence="1">
    <location>
        <begin position="12"/>
        <end position="31"/>
    </location>
</feature>
<organism evidence="2 3">
    <name type="scientific">Saccharomonospora piscinae</name>
    <dbReference type="NCBI Taxonomy" id="687388"/>
    <lineage>
        <taxon>Bacteria</taxon>
        <taxon>Bacillati</taxon>
        <taxon>Actinomycetota</taxon>
        <taxon>Actinomycetes</taxon>
        <taxon>Pseudonocardiales</taxon>
        <taxon>Pseudonocardiaceae</taxon>
        <taxon>Saccharomonospora</taxon>
    </lineage>
</organism>
<keyword evidence="1" id="KW-1133">Transmembrane helix</keyword>
<protein>
    <recommendedName>
        <fullName evidence="4">DUF3093 family protein</fullName>
    </recommendedName>
</protein>
<evidence type="ECO:0008006" key="4">
    <source>
        <dbReference type="Google" id="ProtNLM"/>
    </source>
</evidence>
<gene>
    <name evidence="2" type="ORF">B1813_15780</name>
</gene>
<evidence type="ECO:0000256" key="1">
    <source>
        <dbReference type="SAM" id="Phobius"/>
    </source>
</evidence>
<proteinExistence type="predicted"/>
<evidence type="ECO:0000313" key="3">
    <source>
        <dbReference type="Proteomes" id="UP000192591"/>
    </source>
</evidence>
<feature type="transmembrane region" description="Helical" evidence="1">
    <location>
        <begin position="43"/>
        <end position="62"/>
    </location>
</feature>
<dbReference type="AlphaFoldDB" id="A0A1V9A2T6"/>
<keyword evidence="1" id="KW-0472">Membrane</keyword>
<reference evidence="2 3" key="1">
    <citation type="submission" date="2017-02" db="EMBL/GenBank/DDBJ databases">
        <title>Draft genome of Saccharomonospora sp. 154.</title>
        <authorList>
            <person name="Alonso-Carmona G.S."/>
            <person name="De La Haba R."/>
            <person name="Vera-Gargallo B."/>
            <person name="Sandoval-Trujillo A.H."/>
            <person name="Ramirez-Duran N."/>
            <person name="Ventosa A."/>
        </authorList>
    </citation>
    <scope>NUCLEOTIDE SEQUENCE [LARGE SCALE GENOMIC DNA]</scope>
    <source>
        <strain evidence="2 3">LRS4.154</strain>
    </source>
</reference>
<name>A0A1V9A2T6_SACPI</name>
<accession>A0A1V9A2T6</accession>
<keyword evidence="3" id="KW-1185">Reference proteome</keyword>